<organism evidence="2 3">
    <name type="scientific">Laetiporus sulphureus 93-53</name>
    <dbReference type="NCBI Taxonomy" id="1314785"/>
    <lineage>
        <taxon>Eukaryota</taxon>
        <taxon>Fungi</taxon>
        <taxon>Dikarya</taxon>
        <taxon>Basidiomycota</taxon>
        <taxon>Agaricomycotina</taxon>
        <taxon>Agaricomycetes</taxon>
        <taxon>Polyporales</taxon>
        <taxon>Laetiporus</taxon>
    </lineage>
</organism>
<gene>
    <name evidence="2" type="ORF">LAESUDRAFT_756223</name>
</gene>
<feature type="region of interest" description="Disordered" evidence="1">
    <location>
        <begin position="35"/>
        <end position="54"/>
    </location>
</feature>
<dbReference type="STRING" id="1314785.A0A165G9D9"/>
<proteinExistence type="predicted"/>
<dbReference type="RefSeq" id="XP_040767758.1">
    <property type="nucleotide sequence ID" value="XM_040912141.1"/>
</dbReference>
<dbReference type="InParanoid" id="A0A165G9D9"/>
<protein>
    <submittedName>
        <fullName evidence="2">Uncharacterized protein</fullName>
    </submittedName>
</protein>
<evidence type="ECO:0000313" key="2">
    <source>
        <dbReference type="EMBL" id="KZT10018.1"/>
    </source>
</evidence>
<sequence>MSGMSPTRAIRPARVPRLRSAQCSALSDAVRPSSSFRSHTSALSHPWARDTPLRRTSTRPFTLAGPNALHAGLENISDMPLCTTHAPMTMRKMMGSFRLDLFAMHNAGIRSAAAPINCDYPLVPPSPCWSHARSASPLKCSLQEEPEEKWVASMDSASPFKAGAVAGTWTAPLMTPAQSLKLMRIKLMRIGVKPGSAGKEGGIAAVL</sequence>
<dbReference type="GeneID" id="63829169"/>
<dbReference type="OrthoDB" id="3270670at2759"/>
<keyword evidence="3" id="KW-1185">Reference proteome</keyword>
<evidence type="ECO:0000256" key="1">
    <source>
        <dbReference type="SAM" id="MobiDB-lite"/>
    </source>
</evidence>
<dbReference type="EMBL" id="KV427610">
    <property type="protein sequence ID" value="KZT10018.1"/>
    <property type="molecule type" value="Genomic_DNA"/>
</dbReference>
<dbReference type="Proteomes" id="UP000076871">
    <property type="component" value="Unassembled WGS sequence"/>
</dbReference>
<dbReference type="AlphaFoldDB" id="A0A165G9D9"/>
<evidence type="ECO:0000313" key="3">
    <source>
        <dbReference type="Proteomes" id="UP000076871"/>
    </source>
</evidence>
<name>A0A165G9D9_9APHY</name>
<accession>A0A165G9D9</accession>
<reference evidence="2 3" key="1">
    <citation type="journal article" date="2016" name="Mol. Biol. Evol.">
        <title>Comparative Genomics of Early-Diverging Mushroom-Forming Fungi Provides Insights into the Origins of Lignocellulose Decay Capabilities.</title>
        <authorList>
            <person name="Nagy L.G."/>
            <person name="Riley R."/>
            <person name="Tritt A."/>
            <person name="Adam C."/>
            <person name="Daum C."/>
            <person name="Floudas D."/>
            <person name="Sun H."/>
            <person name="Yadav J.S."/>
            <person name="Pangilinan J."/>
            <person name="Larsson K.H."/>
            <person name="Matsuura K."/>
            <person name="Barry K."/>
            <person name="Labutti K."/>
            <person name="Kuo R."/>
            <person name="Ohm R.A."/>
            <person name="Bhattacharya S.S."/>
            <person name="Shirouzu T."/>
            <person name="Yoshinaga Y."/>
            <person name="Martin F.M."/>
            <person name="Grigoriev I.V."/>
            <person name="Hibbett D.S."/>
        </authorList>
    </citation>
    <scope>NUCLEOTIDE SEQUENCE [LARGE SCALE GENOMIC DNA]</scope>
    <source>
        <strain evidence="2 3">93-53</strain>
    </source>
</reference>